<dbReference type="InterPro" id="IPR012340">
    <property type="entry name" value="NA-bd_OB-fold"/>
</dbReference>
<dbReference type="GO" id="GO:0007004">
    <property type="term" value="P:telomere maintenance via telomerase"/>
    <property type="evidence" value="ECO:0000318"/>
    <property type="project" value="GO_Central"/>
</dbReference>
<sequence length="442" mass="50402">MSNVMDITPALKTEWTALIQVLEVGHIQENIGREELRHLLFTDCKVHATFFSQSTFQYSFLTCGNYHLKHGTKVLAIIYGYHLPLFKHTFKPYKRYYISNAVITKVQTQFVINSYKYSWSLNNRTLVQPYPELQPPVLPCHFQFTPFTQLHRHAETDNYQNIRGVVIKCFPSEQLHDGSELSSKRDIIIVNEERILILLTLWNSFDDNEGYALQKMTTTPPMIFGMRLKVITSNGLSLTTTMGSAIIINPPAAKDLHLDNWYNENEGELEQLLNRKTYNESDLLFPIPQKNDTVPIATAIESLKSQKPVWIKGSLSLLHQHRSFSNTSCANCQKLIEADATYLQNHKYLASSRATVQIDDATGSLSATISKPDLEKFIPFTPEELKYAEDNEKSVHDTIATSVDSVLLFAFVCSQKTCHQQEPSTTYNIVKAYNITPAKKPK</sequence>
<comment type="caution">
    <text evidence="1">The sequence shown here is derived from an EMBL/GenBank/DDBJ whole genome shotgun (WGS) entry which is preliminary data.</text>
</comment>
<gene>
    <name evidence="1" type="ORF">LSAT_V11C200058520</name>
</gene>
<evidence type="ECO:0000313" key="2">
    <source>
        <dbReference type="Proteomes" id="UP000235145"/>
    </source>
</evidence>
<dbReference type="GO" id="GO:0003684">
    <property type="term" value="F:damaged DNA binding"/>
    <property type="evidence" value="ECO:0000318"/>
    <property type="project" value="GO_Central"/>
</dbReference>
<organism evidence="1 2">
    <name type="scientific">Lactuca sativa</name>
    <name type="common">Garden lettuce</name>
    <dbReference type="NCBI Taxonomy" id="4236"/>
    <lineage>
        <taxon>Eukaryota</taxon>
        <taxon>Viridiplantae</taxon>
        <taxon>Streptophyta</taxon>
        <taxon>Embryophyta</taxon>
        <taxon>Tracheophyta</taxon>
        <taxon>Spermatophyta</taxon>
        <taxon>Magnoliopsida</taxon>
        <taxon>eudicotyledons</taxon>
        <taxon>Gunneridae</taxon>
        <taxon>Pentapetalae</taxon>
        <taxon>asterids</taxon>
        <taxon>campanulids</taxon>
        <taxon>Asterales</taxon>
        <taxon>Asteraceae</taxon>
        <taxon>Cichorioideae</taxon>
        <taxon>Cichorieae</taxon>
        <taxon>Lactucinae</taxon>
        <taxon>Lactuca</taxon>
    </lineage>
</organism>
<proteinExistence type="predicted"/>
<dbReference type="Gene3D" id="2.40.50.140">
    <property type="entry name" value="Nucleic acid-binding proteins"/>
    <property type="match status" value="2"/>
</dbReference>
<dbReference type="PANTHER" id="PTHR23273:SF47">
    <property type="entry name" value="REPLICATION PROTEIN A 70 KDA DNA-BINDING SUBUNIT A"/>
    <property type="match status" value="1"/>
</dbReference>
<dbReference type="EMBL" id="NBSK02000002">
    <property type="protein sequence ID" value="KAJ0221171.1"/>
    <property type="molecule type" value="Genomic_DNA"/>
</dbReference>
<dbReference type="GO" id="GO:0043047">
    <property type="term" value="F:single-stranded telomeric DNA binding"/>
    <property type="evidence" value="ECO:0000318"/>
    <property type="project" value="GO_Central"/>
</dbReference>
<dbReference type="Proteomes" id="UP000235145">
    <property type="component" value="Unassembled WGS sequence"/>
</dbReference>
<dbReference type="SUPFAM" id="SSF50249">
    <property type="entry name" value="Nucleic acid-binding proteins"/>
    <property type="match status" value="1"/>
</dbReference>
<dbReference type="PANTHER" id="PTHR23273">
    <property type="entry name" value="REPLICATION FACTOR A 1, RFA1"/>
    <property type="match status" value="1"/>
</dbReference>
<accession>A0A9R1WER2</accession>
<dbReference type="GO" id="GO:0051321">
    <property type="term" value="P:meiotic cell cycle"/>
    <property type="evidence" value="ECO:0000318"/>
    <property type="project" value="GO_Central"/>
</dbReference>
<evidence type="ECO:0008006" key="3">
    <source>
        <dbReference type="Google" id="ProtNLM"/>
    </source>
</evidence>
<name>A0A9R1WER2_LACSA</name>
<dbReference type="GO" id="GO:0006260">
    <property type="term" value="P:DNA replication"/>
    <property type="evidence" value="ECO:0000318"/>
    <property type="project" value="GO_Central"/>
</dbReference>
<evidence type="ECO:0000313" key="1">
    <source>
        <dbReference type="EMBL" id="KAJ0221171.1"/>
    </source>
</evidence>
<dbReference type="GO" id="GO:0000724">
    <property type="term" value="P:double-strand break repair via homologous recombination"/>
    <property type="evidence" value="ECO:0000318"/>
    <property type="project" value="GO_Central"/>
</dbReference>
<dbReference type="AlphaFoldDB" id="A0A9R1WER2"/>
<protein>
    <recommendedName>
        <fullName evidence="3">Replication protein A OB domain-containing protein</fullName>
    </recommendedName>
</protein>
<dbReference type="GO" id="GO:0005662">
    <property type="term" value="C:DNA replication factor A complex"/>
    <property type="evidence" value="ECO:0000318"/>
    <property type="project" value="GO_Central"/>
</dbReference>
<reference evidence="1 2" key="1">
    <citation type="journal article" date="2017" name="Nat. Commun.">
        <title>Genome assembly with in vitro proximity ligation data and whole-genome triplication in lettuce.</title>
        <authorList>
            <person name="Reyes-Chin-Wo S."/>
            <person name="Wang Z."/>
            <person name="Yang X."/>
            <person name="Kozik A."/>
            <person name="Arikit S."/>
            <person name="Song C."/>
            <person name="Xia L."/>
            <person name="Froenicke L."/>
            <person name="Lavelle D.O."/>
            <person name="Truco M.J."/>
            <person name="Xia R."/>
            <person name="Zhu S."/>
            <person name="Xu C."/>
            <person name="Xu H."/>
            <person name="Xu X."/>
            <person name="Cox K."/>
            <person name="Korf I."/>
            <person name="Meyers B.C."/>
            <person name="Michelmore R.W."/>
        </authorList>
    </citation>
    <scope>NUCLEOTIDE SEQUENCE [LARGE SCALE GENOMIC DNA]</scope>
    <source>
        <strain evidence="2">cv. Salinas</strain>
        <tissue evidence="1">Seedlings</tissue>
    </source>
</reference>
<keyword evidence="2" id="KW-1185">Reference proteome</keyword>
<dbReference type="GO" id="GO:0006289">
    <property type="term" value="P:nucleotide-excision repair"/>
    <property type="evidence" value="ECO:0000318"/>
    <property type="project" value="GO_Central"/>
</dbReference>